<dbReference type="Proteomes" id="UP000292052">
    <property type="component" value="Unassembled WGS sequence"/>
</dbReference>
<name>A0A482W3C9_ASBVE</name>
<dbReference type="GO" id="GO:0008270">
    <property type="term" value="F:zinc ion binding"/>
    <property type="evidence" value="ECO:0007669"/>
    <property type="project" value="UniProtKB-KW"/>
</dbReference>
<dbReference type="STRING" id="1661398.A0A482W3C9"/>
<evidence type="ECO:0000256" key="1">
    <source>
        <dbReference type="ARBA" id="ARBA00022723"/>
    </source>
</evidence>
<dbReference type="Pfam" id="PF04500">
    <property type="entry name" value="FLYWCH"/>
    <property type="match status" value="5"/>
</dbReference>
<gene>
    <name evidence="5" type="ORF">BDFB_004858</name>
</gene>
<dbReference type="Gene3D" id="2.20.25.240">
    <property type="match status" value="5"/>
</dbReference>
<dbReference type="InterPro" id="IPR040312">
    <property type="entry name" value="FWCH1/FWCH2"/>
</dbReference>
<dbReference type="PANTHER" id="PTHR31665:SF0">
    <property type="entry name" value="FLYWCH FAMILY MEMBER 2"/>
    <property type="match status" value="1"/>
</dbReference>
<proteinExistence type="predicted"/>
<feature type="domain" description="FLYWCH-type" evidence="4">
    <location>
        <begin position="254"/>
        <end position="312"/>
    </location>
</feature>
<keyword evidence="3" id="KW-0862">Zinc</keyword>
<feature type="domain" description="FLYWCH-type" evidence="4">
    <location>
        <begin position="331"/>
        <end position="383"/>
    </location>
</feature>
<feature type="domain" description="FLYWCH-type" evidence="4">
    <location>
        <begin position="11"/>
        <end position="52"/>
    </location>
</feature>
<keyword evidence="6" id="KW-1185">Reference proteome</keyword>
<dbReference type="PANTHER" id="PTHR31665">
    <property type="entry name" value="FLYWCH FAMILY MEMBER 2-RELATED"/>
    <property type="match status" value="1"/>
</dbReference>
<feature type="domain" description="FLYWCH-type" evidence="4">
    <location>
        <begin position="79"/>
        <end position="136"/>
    </location>
</feature>
<dbReference type="EMBL" id="QDEB01032317">
    <property type="protein sequence ID" value="RZC39651.1"/>
    <property type="molecule type" value="Genomic_DNA"/>
</dbReference>
<evidence type="ECO:0000259" key="4">
    <source>
        <dbReference type="Pfam" id="PF04500"/>
    </source>
</evidence>
<keyword evidence="2" id="KW-0863">Zinc-finger</keyword>
<dbReference type="OrthoDB" id="6783761at2759"/>
<evidence type="ECO:0000256" key="2">
    <source>
        <dbReference type="ARBA" id="ARBA00022771"/>
    </source>
</evidence>
<dbReference type="AlphaFoldDB" id="A0A482W3C9"/>
<evidence type="ECO:0000313" key="5">
    <source>
        <dbReference type="EMBL" id="RZC39651.1"/>
    </source>
</evidence>
<keyword evidence="1" id="KW-0479">Metal-binding</keyword>
<comment type="caution">
    <text evidence="5">The sequence shown here is derived from an EMBL/GenBank/DDBJ whole genome shotgun (WGS) entry which is preliminary data.</text>
</comment>
<reference evidence="5 6" key="1">
    <citation type="submission" date="2017-03" db="EMBL/GenBank/DDBJ databases">
        <title>Genome of the blue death feigning beetle - Asbolus verrucosus.</title>
        <authorList>
            <person name="Rider S.D."/>
        </authorList>
    </citation>
    <scope>NUCLEOTIDE SEQUENCE [LARGE SCALE GENOMIC DNA]</scope>
    <source>
        <strain evidence="5">Butters</strain>
        <tissue evidence="5">Head and leg muscle</tissue>
    </source>
</reference>
<accession>A0A482W3C9</accession>
<sequence>MTGQIHVTRGHKNPKLILNNNEFFYHKKCKDKSRWRCTAYYKTKCKAALYTYGRILAAVMNVYFSTLMHYITRLDIIFVAPGTKNPKLIIDNNIFTVNTKSAEATRWRCTSYFKCKCRATLLTCGNVVRMNREHNHPPVLKSSHVAGSQPQRVIHFLQGRSYKNPLILLNGDEFFLHQRRSNSTRWRCRAYHKTKCRSALCTFGKIVKIYNNHNHYPFAMHHNTLNLIGQNFVIALAPPIFSYCADPPSVRVIFIAKANKNPKLILDDNEYVTHVITKDKTRWRCKSYFKTKCMAALVTRGKVVRMVHEHNHPPNIKNMDSKNLLIKNVHIYPKIILENNEYQIYQKDHGRTRWRCAQYFKTKCKSRLVSYGRVVKINHIHNHLPFVTNLRDLQFSSQVVKFIRNPYP</sequence>
<organism evidence="5 6">
    <name type="scientific">Asbolus verrucosus</name>
    <name type="common">Desert ironclad beetle</name>
    <dbReference type="NCBI Taxonomy" id="1661398"/>
    <lineage>
        <taxon>Eukaryota</taxon>
        <taxon>Metazoa</taxon>
        <taxon>Ecdysozoa</taxon>
        <taxon>Arthropoda</taxon>
        <taxon>Hexapoda</taxon>
        <taxon>Insecta</taxon>
        <taxon>Pterygota</taxon>
        <taxon>Neoptera</taxon>
        <taxon>Endopterygota</taxon>
        <taxon>Coleoptera</taxon>
        <taxon>Polyphaga</taxon>
        <taxon>Cucujiformia</taxon>
        <taxon>Tenebrionidae</taxon>
        <taxon>Pimeliinae</taxon>
        <taxon>Asbolus</taxon>
    </lineage>
</organism>
<evidence type="ECO:0000256" key="3">
    <source>
        <dbReference type="ARBA" id="ARBA00022833"/>
    </source>
</evidence>
<evidence type="ECO:0000313" key="6">
    <source>
        <dbReference type="Proteomes" id="UP000292052"/>
    </source>
</evidence>
<dbReference type="InterPro" id="IPR007588">
    <property type="entry name" value="Znf_FLYWCH"/>
</dbReference>
<feature type="domain" description="FLYWCH-type" evidence="4">
    <location>
        <begin position="163"/>
        <end position="215"/>
    </location>
</feature>
<protein>
    <submittedName>
        <fullName evidence="5">FLYWCH domain containing protein</fullName>
    </submittedName>
</protein>